<feature type="compositionally biased region" description="Basic residues" evidence="9">
    <location>
        <begin position="254"/>
        <end position="268"/>
    </location>
</feature>
<sequence>MGKGFRPEHQAPPEVFYNEEEAAKYTGNSRIMSIQASLTKRAVELLSLGPGPREGGRPRMLLDLGCGSGLSGEQLTELGHTWVGFDISPAMLDVALDKEVEGDVGLLDLGHGLPLRSGMFDGAISISALQWLCNADKACHEPRKRLKRFFETLYACLARGARAVLQIYPESPAQAEMMVGAAMKVGFSGGLVVDYPHSTRAKKYFLVLMVGTTSYLPEAKGLDGSEPMSEDEEMEDGGGEGEEGGEVRVAGRERAHKKGRAAKTKAGKKGALAGGVAKGSKSWVMKKKQQMRVRGYEGIPVDTKYTGRKRKRLGL</sequence>
<dbReference type="FunFam" id="3.40.50.150:FF:000017">
    <property type="entry name" value="probable 18S rRNA (Guanine-N(7))-methyltransferase"/>
    <property type="match status" value="1"/>
</dbReference>
<dbReference type="GO" id="GO:0070476">
    <property type="term" value="P:rRNA (guanine-N7)-methylation"/>
    <property type="evidence" value="ECO:0007669"/>
    <property type="project" value="InterPro"/>
</dbReference>
<keyword evidence="6" id="KW-0808">Transferase</keyword>
<proteinExistence type="inferred from homology"/>
<dbReference type="InterPro" id="IPR013216">
    <property type="entry name" value="Methyltransf_11"/>
</dbReference>
<dbReference type="EMBL" id="HBFB01036395">
    <property type="protein sequence ID" value="CAD8696282.1"/>
    <property type="molecule type" value="Transcribed_RNA"/>
</dbReference>
<keyword evidence="5" id="KW-0489">Methyltransferase</keyword>
<dbReference type="CDD" id="cd02440">
    <property type="entry name" value="AdoMet_MTases"/>
    <property type="match status" value="1"/>
</dbReference>
<evidence type="ECO:0008006" key="13">
    <source>
        <dbReference type="Google" id="ProtNLM"/>
    </source>
</evidence>
<evidence type="ECO:0000256" key="6">
    <source>
        <dbReference type="ARBA" id="ARBA00022679"/>
    </source>
</evidence>
<dbReference type="GO" id="GO:0005737">
    <property type="term" value="C:cytoplasm"/>
    <property type="evidence" value="ECO:0007669"/>
    <property type="project" value="UniProtKB-SubCell"/>
</dbReference>
<name>A0A7S0S4Z0_9CHLO</name>
<evidence type="ECO:0000259" key="10">
    <source>
        <dbReference type="Pfam" id="PF08241"/>
    </source>
</evidence>
<evidence type="ECO:0000256" key="9">
    <source>
        <dbReference type="SAM" id="MobiDB-lite"/>
    </source>
</evidence>
<evidence type="ECO:0000313" key="12">
    <source>
        <dbReference type="EMBL" id="CAD8696282.1"/>
    </source>
</evidence>
<dbReference type="InterPro" id="IPR039769">
    <property type="entry name" value="Bud23-like"/>
</dbReference>
<feature type="domain" description="Methyltransferase type 11" evidence="10">
    <location>
        <begin position="62"/>
        <end position="147"/>
    </location>
</feature>
<reference evidence="12" key="1">
    <citation type="submission" date="2021-01" db="EMBL/GenBank/DDBJ databases">
        <authorList>
            <person name="Corre E."/>
            <person name="Pelletier E."/>
            <person name="Niang G."/>
            <person name="Scheremetjew M."/>
            <person name="Finn R."/>
            <person name="Kale V."/>
            <person name="Holt S."/>
            <person name="Cochrane G."/>
            <person name="Meng A."/>
            <person name="Brown T."/>
            <person name="Cohen L."/>
        </authorList>
    </citation>
    <scope>NUCLEOTIDE SEQUENCE</scope>
    <source>
        <strain evidence="12">SAG 11-49</strain>
    </source>
</reference>
<comment type="subcellular location">
    <subcellularLocation>
        <location evidence="2">Cytoplasm</location>
    </subcellularLocation>
    <subcellularLocation>
        <location evidence="1">Nucleus</location>
    </subcellularLocation>
</comment>
<dbReference type="InterPro" id="IPR022238">
    <property type="entry name" value="Bud23_C"/>
</dbReference>
<dbReference type="PANTHER" id="PTHR12734:SF0">
    <property type="entry name" value="18S RRNA (GUANINE-N(7))-METHYLTRANSFERASE-RELATED"/>
    <property type="match status" value="1"/>
</dbReference>
<evidence type="ECO:0000256" key="2">
    <source>
        <dbReference type="ARBA" id="ARBA00004496"/>
    </source>
</evidence>
<dbReference type="SUPFAM" id="SSF53335">
    <property type="entry name" value="S-adenosyl-L-methionine-dependent methyltransferases"/>
    <property type="match status" value="1"/>
</dbReference>
<feature type="compositionally biased region" description="Acidic residues" evidence="9">
    <location>
        <begin position="228"/>
        <end position="244"/>
    </location>
</feature>
<dbReference type="GO" id="GO:0005730">
    <property type="term" value="C:nucleolus"/>
    <property type="evidence" value="ECO:0007669"/>
    <property type="project" value="TreeGrafter"/>
</dbReference>
<accession>A0A7S0S4Z0</accession>
<evidence type="ECO:0000256" key="7">
    <source>
        <dbReference type="ARBA" id="ARBA00022691"/>
    </source>
</evidence>
<dbReference type="PANTHER" id="PTHR12734">
    <property type="entry name" value="METHYLTRANSFERASE-RELATED"/>
    <property type="match status" value="1"/>
</dbReference>
<evidence type="ECO:0000256" key="3">
    <source>
        <dbReference type="ARBA" id="ARBA00005547"/>
    </source>
</evidence>
<evidence type="ECO:0000256" key="4">
    <source>
        <dbReference type="ARBA" id="ARBA00022490"/>
    </source>
</evidence>
<gene>
    <name evidence="12" type="ORF">CLEI1391_LOCUS20469</name>
</gene>
<evidence type="ECO:0000256" key="8">
    <source>
        <dbReference type="ARBA" id="ARBA00023242"/>
    </source>
</evidence>
<dbReference type="Pfam" id="PF08241">
    <property type="entry name" value="Methyltransf_11"/>
    <property type="match status" value="1"/>
</dbReference>
<keyword evidence="4" id="KW-0963">Cytoplasm</keyword>
<dbReference type="InterPro" id="IPR029063">
    <property type="entry name" value="SAM-dependent_MTases_sf"/>
</dbReference>
<evidence type="ECO:0000256" key="1">
    <source>
        <dbReference type="ARBA" id="ARBA00004123"/>
    </source>
</evidence>
<evidence type="ECO:0000259" key="11">
    <source>
        <dbReference type="Pfam" id="PF12589"/>
    </source>
</evidence>
<feature type="domain" description="18S rRNA (guanine(1575)-N(7))-methyltransferase Bud23 C-terminal" evidence="11">
    <location>
        <begin position="208"/>
        <end position="311"/>
    </location>
</feature>
<protein>
    <recommendedName>
        <fullName evidence="13">18S rRNA (guanine(1575)-N(7))-methyltransferase Bud23 C-terminal domain-containing protein</fullName>
    </recommendedName>
</protein>
<dbReference type="Gene3D" id="3.40.50.150">
    <property type="entry name" value="Vaccinia Virus protein VP39"/>
    <property type="match status" value="1"/>
</dbReference>
<keyword evidence="7" id="KW-0949">S-adenosyl-L-methionine</keyword>
<dbReference type="Pfam" id="PF12589">
    <property type="entry name" value="WBS_methylT"/>
    <property type="match status" value="1"/>
</dbReference>
<dbReference type="AlphaFoldDB" id="A0A7S0S4Z0"/>
<organism evidence="12">
    <name type="scientific">Chlamydomonas leiostraca</name>
    <dbReference type="NCBI Taxonomy" id="1034604"/>
    <lineage>
        <taxon>Eukaryota</taxon>
        <taxon>Viridiplantae</taxon>
        <taxon>Chlorophyta</taxon>
        <taxon>core chlorophytes</taxon>
        <taxon>Chlorophyceae</taxon>
        <taxon>CS clade</taxon>
        <taxon>Chlamydomonadales</taxon>
        <taxon>Chlamydomonadaceae</taxon>
        <taxon>Chlamydomonas</taxon>
    </lineage>
</organism>
<comment type="similarity">
    <text evidence="3">Belongs to the class I-like SAM-binding methyltransferase superfamily. BUD23/WBSCR22 family.</text>
</comment>
<evidence type="ECO:0000256" key="5">
    <source>
        <dbReference type="ARBA" id="ARBA00022603"/>
    </source>
</evidence>
<dbReference type="GO" id="GO:0016435">
    <property type="term" value="F:rRNA (guanine) methyltransferase activity"/>
    <property type="evidence" value="ECO:0007669"/>
    <property type="project" value="InterPro"/>
</dbReference>
<feature type="region of interest" description="Disordered" evidence="9">
    <location>
        <begin position="219"/>
        <end position="273"/>
    </location>
</feature>
<keyword evidence="8" id="KW-0539">Nucleus</keyword>